<evidence type="ECO:0000259" key="2">
    <source>
        <dbReference type="Pfam" id="PF03050"/>
    </source>
</evidence>
<dbReference type="Pfam" id="PF03050">
    <property type="entry name" value="DDE_Tnp_IS66"/>
    <property type="match status" value="1"/>
</dbReference>
<evidence type="ECO:0000256" key="1">
    <source>
        <dbReference type="SAM" id="MobiDB-lite"/>
    </source>
</evidence>
<evidence type="ECO:0000313" key="4">
    <source>
        <dbReference type="Proteomes" id="UP000661435"/>
    </source>
</evidence>
<evidence type="ECO:0000313" key="3">
    <source>
        <dbReference type="EMBL" id="MBC5733262.1"/>
    </source>
</evidence>
<dbReference type="AlphaFoldDB" id="A0A8J6M520"/>
<name>A0A8J6M520_9FIRM</name>
<dbReference type="EMBL" id="JACOPP010000005">
    <property type="protein sequence ID" value="MBC5733262.1"/>
    <property type="molecule type" value="Genomic_DNA"/>
</dbReference>
<reference evidence="3" key="1">
    <citation type="submission" date="2020-08" db="EMBL/GenBank/DDBJ databases">
        <title>Genome public.</title>
        <authorList>
            <person name="Liu C."/>
            <person name="Sun Q."/>
        </authorList>
    </citation>
    <scope>NUCLEOTIDE SEQUENCE</scope>
    <source>
        <strain evidence="3">NSJ-51</strain>
    </source>
</reference>
<dbReference type="InterPro" id="IPR004291">
    <property type="entry name" value="Transposase_IS66_central"/>
</dbReference>
<dbReference type="Proteomes" id="UP000661435">
    <property type="component" value="Unassembled WGS sequence"/>
</dbReference>
<sequence>MAWANAASATTAPEPALGKALHYPPEQWPYLLRCLEGGRPELSNNRAGRSLKPFVTARKNGPLQHAGRRPVQRCDLQPD</sequence>
<gene>
    <name evidence="3" type="ORF">H8S57_05930</name>
</gene>
<protein>
    <submittedName>
        <fullName evidence="3">Transposase</fullName>
    </submittedName>
</protein>
<feature type="domain" description="Transposase IS66 central" evidence="2">
    <location>
        <begin position="2"/>
        <end position="60"/>
    </location>
</feature>
<feature type="region of interest" description="Disordered" evidence="1">
    <location>
        <begin position="43"/>
        <end position="79"/>
    </location>
</feature>
<comment type="caution">
    <text evidence="3">The sequence shown here is derived from an EMBL/GenBank/DDBJ whole genome shotgun (WGS) entry which is preliminary data.</text>
</comment>
<accession>A0A8J6M520</accession>
<keyword evidence="4" id="KW-1185">Reference proteome</keyword>
<organism evidence="3 4">
    <name type="scientific">Lawsonibacter hominis</name>
    <dbReference type="NCBI Taxonomy" id="2763053"/>
    <lineage>
        <taxon>Bacteria</taxon>
        <taxon>Bacillati</taxon>
        <taxon>Bacillota</taxon>
        <taxon>Clostridia</taxon>
        <taxon>Eubacteriales</taxon>
        <taxon>Oscillospiraceae</taxon>
        <taxon>Lawsonibacter</taxon>
    </lineage>
</organism>
<dbReference type="RefSeq" id="WP_186907150.1">
    <property type="nucleotide sequence ID" value="NZ_JACOPP010000005.1"/>
</dbReference>
<feature type="compositionally biased region" description="Low complexity" evidence="1">
    <location>
        <begin position="1"/>
        <end position="16"/>
    </location>
</feature>
<proteinExistence type="predicted"/>
<feature type="region of interest" description="Disordered" evidence="1">
    <location>
        <begin position="1"/>
        <end position="20"/>
    </location>
</feature>